<evidence type="ECO:0000313" key="1">
    <source>
        <dbReference type="EMBL" id="CAF0748221.1"/>
    </source>
</evidence>
<accession>A0A813P6Q1</accession>
<dbReference type="AlphaFoldDB" id="A0A813P6Q1"/>
<evidence type="ECO:0000313" key="3">
    <source>
        <dbReference type="Proteomes" id="UP000663854"/>
    </source>
</evidence>
<reference evidence="1" key="1">
    <citation type="submission" date="2021-02" db="EMBL/GenBank/DDBJ databases">
        <authorList>
            <person name="Nowell W R."/>
        </authorList>
    </citation>
    <scope>NUCLEOTIDE SEQUENCE</scope>
</reference>
<evidence type="ECO:0000313" key="4">
    <source>
        <dbReference type="Proteomes" id="UP000663870"/>
    </source>
</evidence>
<evidence type="ECO:0000313" key="2">
    <source>
        <dbReference type="EMBL" id="CAF1221619.1"/>
    </source>
</evidence>
<comment type="caution">
    <text evidence="1">The sequence shown here is derived from an EMBL/GenBank/DDBJ whole genome shotgun (WGS) entry which is preliminary data.</text>
</comment>
<sequence>MTNNNECCSCCQQSSYLPVRSAWAKAIISKVENDQHLEDIDRRTWYRLTRSDLLRDEYRQLFQEFHEDEDTTKFIEQSQEKSDNTPVQIIHSLASSLLTIFIARTSANGLIGRGRMFVYSTAQFKKLLDIDDNEQYSLTSLLDIGAGDGSVTERMAGVFKKVYATEISSIMQWRLSTYGYTVLDIDQWRDLKFDVITCLNVLDRCEKPLSLLKKIREHLNPSNGRAIITLVLPFKPYFEYNNDHHPDEAIYIKGRLPEEQINELILNVFQPLGFRLRKLSRLPYLCEGDMERSYYFLSDYIFVLEVA</sequence>
<protein>
    <recommendedName>
        <fullName evidence="5">Methyltransferase-like protein 9</fullName>
    </recommendedName>
</protein>
<dbReference type="EMBL" id="CAJNOL010000860">
    <property type="protein sequence ID" value="CAF1221619.1"/>
    <property type="molecule type" value="Genomic_DNA"/>
</dbReference>
<dbReference type="Proteomes" id="UP000663870">
    <property type="component" value="Unassembled WGS sequence"/>
</dbReference>
<dbReference type="PANTHER" id="PTHR12890:SF0">
    <property type="entry name" value="PROTEIN-L-HISTIDINE N-PROS-METHYLTRANSFERASE"/>
    <property type="match status" value="1"/>
</dbReference>
<dbReference type="Pfam" id="PF05219">
    <property type="entry name" value="DREV"/>
    <property type="match status" value="1"/>
</dbReference>
<organism evidence="1 3">
    <name type="scientific">Rotaria sordida</name>
    <dbReference type="NCBI Taxonomy" id="392033"/>
    <lineage>
        <taxon>Eukaryota</taxon>
        <taxon>Metazoa</taxon>
        <taxon>Spiralia</taxon>
        <taxon>Gnathifera</taxon>
        <taxon>Rotifera</taxon>
        <taxon>Eurotatoria</taxon>
        <taxon>Bdelloidea</taxon>
        <taxon>Philodinida</taxon>
        <taxon>Philodinidae</taxon>
        <taxon>Rotaria</taxon>
    </lineage>
</organism>
<proteinExistence type="predicted"/>
<dbReference type="CDD" id="cd02440">
    <property type="entry name" value="AdoMet_MTases"/>
    <property type="match status" value="1"/>
</dbReference>
<gene>
    <name evidence="2" type="ORF">JXQ802_LOCUS25470</name>
    <name evidence="1" type="ORF">PYM288_LOCUS1944</name>
</gene>
<dbReference type="EMBL" id="CAJNOH010000011">
    <property type="protein sequence ID" value="CAF0748221.1"/>
    <property type="molecule type" value="Genomic_DNA"/>
</dbReference>
<dbReference type="InterPro" id="IPR029063">
    <property type="entry name" value="SAM-dependent_MTases_sf"/>
</dbReference>
<dbReference type="SUPFAM" id="SSF53335">
    <property type="entry name" value="S-adenosyl-L-methionine-dependent methyltransferases"/>
    <property type="match status" value="1"/>
</dbReference>
<name>A0A813P6Q1_9BILA</name>
<keyword evidence="4" id="KW-1185">Reference proteome</keyword>
<dbReference type="PANTHER" id="PTHR12890">
    <property type="entry name" value="DREV PROTEIN"/>
    <property type="match status" value="1"/>
</dbReference>
<evidence type="ECO:0008006" key="5">
    <source>
        <dbReference type="Google" id="ProtNLM"/>
    </source>
</evidence>
<dbReference type="InterPro" id="IPR007884">
    <property type="entry name" value="METL9"/>
</dbReference>
<dbReference type="Proteomes" id="UP000663854">
    <property type="component" value="Unassembled WGS sequence"/>
</dbReference>
<dbReference type="GO" id="GO:0106370">
    <property type="term" value="F:protein-L-histidine N-pros-methyltransferase activity"/>
    <property type="evidence" value="ECO:0007669"/>
    <property type="project" value="InterPro"/>
</dbReference>
<dbReference type="Gene3D" id="3.40.50.150">
    <property type="entry name" value="Vaccinia Virus protein VP39"/>
    <property type="match status" value="1"/>
</dbReference>